<evidence type="ECO:0000313" key="5">
    <source>
        <dbReference type="Proteomes" id="UP001479436"/>
    </source>
</evidence>
<dbReference type="InterPro" id="IPR029070">
    <property type="entry name" value="Chitinase_insertion_sf"/>
</dbReference>
<dbReference type="InterPro" id="IPR001223">
    <property type="entry name" value="Glyco_hydro18_cat"/>
</dbReference>
<dbReference type="Gene3D" id="3.20.20.80">
    <property type="entry name" value="Glycosidases"/>
    <property type="match status" value="1"/>
</dbReference>
<dbReference type="PANTHER" id="PTHR46066:SF2">
    <property type="entry name" value="CHITINASE DOMAIN-CONTAINING PROTEIN 1"/>
    <property type="match status" value="1"/>
</dbReference>
<comment type="caution">
    <text evidence="4">The sequence shown here is derived from an EMBL/GenBank/DDBJ whole genome shotgun (WGS) entry which is preliminary data.</text>
</comment>
<feature type="domain" description="GH18" evidence="3">
    <location>
        <begin position="33"/>
        <end position="333"/>
    </location>
</feature>
<dbReference type="Pfam" id="PF00704">
    <property type="entry name" value="Glyco_hydro_18"/>
    <property type="match status" value="1"/>
</dbReference>
<dbReference type="SMART" id="SM00636">
    <property type="entry name" value="Glyco_18"/>
    <property type="match status" value="1"/>
</dbReference>
<keyword evidence="5" id="KW-1185">Reference proteome</keyword>
<dbReference type="SUPFAM" id="SSF51445">
    <property type="entry name" value="(Trans)glycosidases"/>
    <property type="match status" value="1"/>
</dbReference>
<dbReference type="Proteomes" id="UP001479436">
    <property type="component" value="Unassembled WGS sequence"/>
</dbReference>
<evidence type="ECO:0000313" key="4">
    <source>
        <dbReference type="EMBL" id="KAK9763377.1"/>
    </source>
</evidence>
<evidence type="ECO:0000259" key="3">
    <source>
        <dbReference type="PROSITE" id="PS51910"/>
    </source>
</evidence>
<gene>
    <name evidence="4" type="ORF">K7432_009999</name>
</gene>
<comment type="similarity">
    <text evidence="1">Belongs to the glycosyl hydrolase 18 family.</text>
</comment>
<proteinExistence type="inferred from homology"/>
<organism evidence="4 5">
    <name type="scientific">Basidiobolus ranarum</name>
    <dbReference type="NCBI Taxonomy" id="34480"/>
    <lineage>
        <taxon>Eukaryota</taxon>
        <taxon>Fungi</taxon>
        <taxon>Fungi incertae sedis</taxon>
        <taxon>Zoopagomycota</taxon>
        <taxon>Entomophthoromycotina</taxon>
        <taxon>Basidiobolomycetes</taxon>
        <taxon>Basidiobolales</taxon>
        <taxon>Basidiobolaceae</taxon>
        <taxon>Basidiobolus</taxon>
    </lineage>
</organism>
<sequence>MSRVKKLLKLFRDRTSSERGDTTIKTNEVSTKLHAWIYYGAPGQHAPDTYKNNEINVLRVQYFNLLDTGILQRVDEDPSDLFNTQNGFSEKNVQELKKYSSEQLVTVAGHTCGIRALAETNKSSEIITTLTNFVAEYQLTGIDIDFESYGEWGDEDYDIYKKFIYMLGTRLKQINKKLAICGPAWTSKQSPMRWRYEDFVSLPVDYVTPMVYDYQCHYGGGQPICPLAWLKRWTIDMNKIFHNDRLVIGLPSYGYLSTVDRYEPKNLTLEEIKEQNGYHGGQRDHSSGEIIKTVGDMVYVSNDRESMNIKRKLVEDLGVRQVAVWHLGGNDWF</sequence>
<name>A0ABR2WPE5_9FUNG</name>
<dbReference type="PANTHER" id="PTHR46066">
    <property type="entry name" value="CHITINASE DOMAIN-CONTAINING PROTEIN 1 FAMILY MEMBER"/>
    <property type="match status" value="1"/>
</dbReference>
<protein>
    <recommendedName>
        <fullName evidence="2">Chitinase domain-containing protein 1</fullName>
    </recommendedName>
</protein>
<accession>A0ABR2WPE5</accession>
<dbReference type="InterPro" id="IPR011583">
    <property type="entry name" value="Chitinase_II/V-like_cat"/>
</dbReference>
<dbReference type="EMBL" id="JASJQH010000656">
    <property type="protein sequence ID" value="KAK9763377.1"/>
    <property type="molecule type" value="Genomic_DNA"/>
</dbReference>
<reference evidence="4 5" key="1">
    <citation type="submission" date="2023-04" db="EMBL/GenBank/DDBJ databases">
        <title>Genome of Basidiobolus ranarum AG-B5.</title>
        <authorList>
            <person name="Stajich J.E."/>
            <person name="Carter-House D."/>
            <person name="Gryganskyi A."/>
        </authorList>
    </citation>
    <scope>NUCLEOTIDE SEQUENCE [LARGE SCALE GENOMIC DNA]</scope>
    <source>
        <strain evidence="4 5">AG-B5</strain>
    </source>
</reference>
<dbReference type="PROSITE" id="PS51910">
    <property type="entry name" value="GH18_2"/>
    <property type="match status" value="1"/>
</dbReference>
<dbReference type="InterPro" id="IPR017853">
    <property type="entry name" value="GH"/>
</dbReference>
<dbReference type="Gene3D" id="3.10.50.10">
    <property type="match status" value="1"/>
</dbReference>
<evidence type="ECO:0000256" key="1">
    <source>
        <dbReference type="ARBA" id="ARBA00009336"/>
    </source>
</evidence>
<evidence type="ECO:0000256" key="2">
    <source>
        <dbReference type="ARBA" id="ARBA00040976"/>
    </source>
</evidence>